<dbReference type="RefSeq" id="WP_206229208.1">
    <property type="nucleotide sequence ID" value="NZ_JAFIWB010000004.1"/>
</dbReference>
<sequence length="351" mass="38587">MATLCDDATRMRGRHQECVLVTDGFGYLGRWIVVALLRDGYRVRAAVADPRWEAEIRGAIALHANAAGRFDIVAADVQCDAGWERAIAGCAFVLHNAAPVVADTPRRTELAQRAQQATWRVLHAADRAGVQRVVITAPALAALPPCGATRRADESCWTRMEAVRLDARTQMRILAERDAWAFVERHRSRMQLTTLLAGSVHGPLLGADTPASAQLLACLLNGRVRRLPRLGFDVADARDLAALHLRAMRHPDAADQRFLAVGEHMQVDEIVTLLRARFPQYAARMPTRVASGLSACLDRLFDTGVQRLAPELCRCRDYDTSKATRVLGWSPRPARDSLIDAARSLILAGQV</sequence>
<dbReference type="PANTHER" id="PTHR10366">
    <property type="entry name" value="NAD DEPENDENT EPIMERASE/DEHYDRATASE"/>
    <property type="match status" value="1"/>
</dbReference>
<dbReference type="SUPFAM" id="SSF51735">
    <property type="entry name" value="NAD(P)-binding Rossmann-fold domains"/>
    <property type="match status" value="1"/>
</dbReference>
<protein>
    <submittedName>
        <fullName evidence="4">NAD-dependent epimerase/dehydratase family protein</fullName>
    </submittedName>
</protein>
<comment type="similarity">
    <text evidence="2">Belongs to the NAD(P)-dependent epimerase/dehydratase family. Dihydroflavonol-4-reductase subfamily.</text>
</comment>
<gene>
    <name evidence="4" type="ORF">JR064_06775</name>
</gene>
<evidence type="ECO:0000256" key="2">
    <source>
        <dbReference type="ARBA" id="ARBA00023445"/>
    </source>
</evidence>
<dbReference type="Gene3D" id="3.40.50.720">
    <property type="entry name" value="NAD(P)-binding Rossmann-like Domain"/>
    <property type="match status" value="1"/>
</dbReference>
<reference evidence="4 5" key="1">
    <citation type="submission" date="2021-02" db="EMBL/GenBank/DDBJ databases">
        <title>Taxonomically Unique Crown Gall-Associated Xanthomonas Stains Have Deficiency in Virulence Repertories.</title>
        <authorList>
            <person name="Mafakheri H."/>
            <person name="Taghavi S.M."/>
            <person name="Dimkic I."/>
            <person name="Nemanja K."/>
            <person name="Osdaghi E."/>
        </authorList>
    </citation>
    <scope>NUCLEOTIDE SEQUENCE [LARGE SCALE GENOMIC DNA]</scope>
    <source>
        <strain evidence="4 5">FX4</strain>
    </source>
</reference>
<accession>A0ABS3AZS7</accession>
<evidence type="ECO:0000313" key="4">
    <source>
        <dbReference type="EMBL" id="MBN6101870.1"/>
    </source>
</evidence>
<organism evidence="4 5">
    <name type="scientific">Xanthomonas bonasiae</name>
    <dbReference type="NCBI Taxonomy" id="2810351"/>
    <lineage>
        <taxon>Bacteria</taxon>
        <taxon>Pseudomonadati</taxon>
        <taxon>Pseudomonadota</taxon>
        <taxon>Gammaproteobacteria</taxon>
        <taxon>Lysobacterales</taxon>
        <taxon>Lysobacteraceae</taxon>
        <taxon>Xanthomonas</taxon>
    </lineage>
</organism>
<feature type="domain" description="NAD-dependent epimerase/dehydratase" evidence="3">
    <location>
        <begin position="19"/>
        <end position="256"/>
    </location>
</feature>
<dbReference type="EMBL" id="JAFIWB010000004">
    <property type="protein sequence ID" value="MBN6101870.1"/>
    <property type="molecule type" value="Genomic_DNA"/>
</dbReference>
<dbReference type="Pfam" id="PF01370">
    <property type="entry name" value="Epimerase"/>
    <property type="match status" value="1"/>
</dbReference>
<dbReference type="InterPro" id="IPR001509">
    <property type="entry name" value="Epimerase_deHydtase"/>
</dbReference>
<dbReference type="InterPro" id="IPR036291">
    <property type="entry name" value="NAD(P)-bd_dom_sf"/>
</dbReference>
<evidence type="ECO:0000256" key="1">
    <source>
        <dbReference type="ARBA" id="ARBA00023002"/>
    </source>
</evidence>
<comment type="caution">
    <text evidence="4">The sequence shown here is derived from an EMBL/GenBank/DDBJ whole genome shotgun (WGS) entry which is preliminary data.</text>
</comment>
<keyword evidence="5" id="KW-1185">Reference proteome</keyword>
<keyword evidence="1" id="KW-0560">Oxidoreductase</keyword>
<evidence type="ECO:0000259" key="3">
    <source>
        <dbReference type="Pfam" id="PF01370"/>
    </source>
</evidence>
<evidence type="ECO:0000313" key="5">
    <source>
        <dbReference type="Proteomes" id="UP000695802"/>
    </source>
</evidence>
<dbReference type="PANTHER" id="PTHR10366:SF564">
    <property type="entry name" value="STEROL-4-ALPHA-CARBOXYLATE 3-DEHYDROGENASE, DECARBOXYLATING"/>
    <property type="match status" value="1"/>
</dbReference>
<proteinExistence type="inferred from homology"/>
<name>A0ABS3AZS7_9XANT</name>
<dbReference type="InterPro" id="IPR050425">
    <property type="entry name" value="NAD(P)_dehydrat-like"/>
</dbReference>
<dbReference type="Proteomes" id="UP000695802">
    <property type="component" value="Unassembled WGS sequence"/>
</dbReference>